<proteinExistence type="predicted"/>
<organism evidence="2 3">
    <name type="scientific">Variovorax defluvii</name>
    <dbReference type="NCBI Taxonomy" id="913761"/>
    <lineage>
        <taxon>Bacteria</taxon>
        <taxon>Pseudomonadati</taxon>
        <taxon>Pseudomonadota</taxon>
        <taxon>Betaproteobacteria</taxon>
        <taxon>Burkholderiales</taxon>
        <taxon>Comamonadaceae</taxon>
        <taxon>Variovorax</taxon>
    </lineage>
</organism>
<dbReference type="EMBL" id="BAABGJ010000081">
    <property type="protein sequence ID" value="GAA4359228.1"/>
    <property type="molecule type" value="Genomic_DNA"/>
</dbReference>
<feature type="transmembrane region" description="Helical" evidence="1">
    <location>
        <begin position="190"/>
        <end position="206"/>
    </location>
</feature>
<keyword evidence="1" id="KW-1133">Transmembrane helix</keyword>
<evidence type="ECO:0000313" key="3">
    <source>
        <dbReference type="Proteomes" id="UP001500975"/>
    </source>
</evidence>
<dbReference type="Proteomes" id="UP001500975">
    <property type="component" value="Unassembled WGS sequence"/>
</dbReference>
<feature type="transmembrane region" description="Helical" evidence="1">
    <location>
        <begin position="161"/>
        <end position="184"/>
    </location>
</feature>
<dbReference type="PANTHER" id="PTHR31881:SF6">
    <property type="entry name" value="OS09G0494600 PROTEIN"/>
    <property type="match status" value="1"/>
</dbReference>
<evidence type="ECO:0000313" key="2">
    <source>
        <dbReference type="EMBL" id="GAA4359228.1"/>
    </source>
</evidence>
<gene>
    <name evidence="2" type="ORF">GCM10023165_55030</name>
</gene>
<name>A0ABP8IHW7_9BURK</name>
<feature type="transmembrane region" description="Helical" evidence="1">
    <location>
        <begin position="6"/>
        <end position="27"/>
    </location>
</feature>
<keyword evidence="1" id="KW-0472">Membrane</keyword>
<evidence type="ECO:0000256" key="1">
    <source>
        <dbReference type="SAM" id="Phobius"/>
    </source>
</evidence>
<dbReference type="InterPro" id="IPR006747">
    <property type="entry name" value="DUF599"/>
</dbReference>
<protein>
    <recommendedName>
        <fullName evidence="4">DUF599 domain-containing protein</fullName>
    </recommendedName>
</protein>
<reference evidence="3" key="1">
    <citation type="journal article" date="2019" name="Int. J. Syst. Evol. Microbiol.">
        <title>The Global Catalogue of Microorganisms (GCM) 10K type strain sequencing project: providing services to taxonomists for standard genome sequencing and annotation.</title>
        <authorList>
            <consortium name="The Broad Institute Genomics Platform"/>
            <consortium name="The Broad Institute Genome Sequencing Center for Infectious Disease"/>
            <person name="Wu L."/>
            <person name="Ma J."/>
        </authorList>
    </citation>
    <scope>NUCLEOTIDE SEQUENCE [LARGE SCALE GENOMIC DNA]</scope>
    <source>
        <strain evidence="3">JCM 17804</strain>
    </source>
</reference>
<accession>A0ABP8IHW7</accession>
<sequence>MTSMAAWLAALATVAILASYELALAVGHRRRPEHLARTAHAALREAWFDAVSAQRGSEILAVQTLRNSLMSATMSASTAVLGLMGTVTLAAPTLRASLGDAPGMPGFTARLALELALMMLLFASLASSVMAVRYFSHAGFIVAMPVDSEARRRWSDAGKFYVRRAGILYSWGLRHLVLVAPILASMVHPAAGPVAALGVVAVLVGFDRFRNNEERDAAAPRGGNHGG</sequence>
<dbReference type="PANTHER" id="PTHR31881">
    <property type="match status" value="1"/>
</dbReference>
<keyword evidence="3" id="KW-1185">Reference proteome</keyword>
<dbReference type="Pfam" id="PF04654">
    <property type="entry name" value="DUF599"/>
    <property type="match status" value="1"/>
</dbReference>
<evidence type="ECO:0008006" key="4">
    <source>
        <dbReference type="Google" id="ProtNLM"/>
    </source>
</evidence>
<comment type="caution">
    <text evidence="2">The sequence shown here is derived from an EMBL/GenBank/DDBJ whole genome shotgun (WGS) entry which is preliminary data.</text>
</comment>
<feature type="transmembrane region" description="Helical" evidence="1">
    <location>
        <begin position="111"/>
        <end position="135"/>
    </location>
</feature>
<keyword evidence="1" id="KW-0812">Transmembrane</keyword>
<feature type="transmembrane region" description="Helical" evidence="1">
    <location>
        <begin position="69"/>
        <end position="91"/>
    </location>
</feature>